<dbReference type="InterPro" id="IPR039760">
    <property type="entry name" value="MOFRL_protein"/>
</dbReference>
<dbReference type="EMBL" id="OMOI01000002">
    <property type="protein sequence ID" value="SPF78721.1"/>
    <property type="molecule type" value="Genomic_DNA"/>
</dbReference>
<proteinExistence type="predicted"/>
<dbReference type="AlphaFoldDB" id="A0A2R8ARM8"/>
<dbReference type="Pfam" id="PF05161">
    <property type="entry name" value="MOFRL"/>
    <property type="match status" value="1"/>
</dbReference>
<evidence type="ECO:0000259" key="1">
    <source>
        <dbReference type="Pfam" id="PF05161"/>
    </source>
</evidence>
<keyword evidence="3" id="KW-0418">Kinase</keyword>
<dbReference type="GO" id="GO:0005737">
    <property type="term" value="C:cytoplasm"/>
    <property type="evidence" value="ECO:0007669"/>
    <property type="project" value="TreeGrafter"/>
</dbReference>
<dbReference type="OrthoDB" id="9766552at2"/>
<dbReference type="SUPFAM" id="SSF82544">
    <property type="entry name" value="GckA/TtuD-like"/>
    <property type="match status" value="1"/>
</dbReference>
<evidence type="ECO:0000313" key="3">
    <source>
        <dbReference type="EMBL" id="SPF78721.1"/>
    </source>
</evidence>
<dbReference type="GO" id="GO:0008887">
    <property type="term" value="F:glycerate kinase activity"/>
    <property type="evidence" value="ECO:0007669"/>
    <property type="project" value="InterPro"/>
</dbReference>
<feature type="domain" description="MOFRL-associated" evidence="2">
    <location>
        <begin position="13"/>
        <end position="240"/>
    </location>
</feature>
<dbReference type="Gene3D" id="3.40.50.10180">
    <property type="entry name" value="Glycerate kinase, MOFRL-like N-terminal domain"/>
    <property type="match status" value="1"/>
</dbReference>
<dbReference type="PANTHER" id="PTHR12227">
    <property type="entry name" value="GLYCERATE KINASE"/>
    <property type="match status" value="1"/>
</dbReference>
<dbReference type="Gene3D" id="3.40.1480.10">
    <property type="entry name" value="MOFRL domain"/>
    <property type="match status" value="1"/>
</dbReference>
<evidence type="ECO:0000313" key="4">
    <source>
        <dbReference type="Proteomes" id="UP000244911"/>
    </source>
</evidence>
<dbReference type="InterPro" id="IPR038614">
    <property type="entry name" value="GK_N_sf"/>
</dbReference>
<dbReference type="GO" id="GO:0043798">
    <property type="term" value="F:glycerate 2-kinase activity"/>
    <property type="evidence" value="ECO:0007669"/>
    <property type="project" value="UniProtKB-EC"/>
</dbReference>
<reference evidence="3 4" key="1">
    <citation type="submission" date="2018-03" db="EMBL/GenBank/DDBJ databases">
        <authorList>
            <person name="Keele B.F."/>
        </authorList>
    </citation>
    <scope>NUCLEOTIDE SEQUENCE [LARGE SCALE GENOMIC DNA]</scope>
    <source>
        <strain evidence="3 4">CECT 8811</strain>
    </source>
</reference>
<keyword evidence="3" id="KW-0808">Transferase</keyword>
<keyword evidence="4" id="KW-1185">Reference proteome</keyword>
<organism evidence="3 4">
    <name type="scientific">Aliiroseovarius pelagivivens</name>
    <dbReference type="NCBI Taxonomy" id="1639690"/>
    <lineage>
        <taxon>Bacteria</taxon>
        <taxon>Pseudomonadati</taxon>
        <taxon>Pseudomonadota</taxon>
        <taxon>Alphaproteobacteria</taxon>
        <taxon>Rhodobacterales</taxon>
        <taxon>Paracoccaceae</taxon>
        <taxon>Aliiroseovarius</taxon>
    </lineage>
</organism>
<dbReference type="Proteomes" id="UP000244911">
    <property type="component" value="Unassembled WGS sequence"/>
</dbReference>
<evidence type="ECO:0000259" key="2">
    <source>
        <dbReference type="Pfam" id="PF13660"/>
    </source>
</evidence>
<feature type="domain" description="MOFRL" evidence="1">
    <location>
        <begin position="310"/>
        <end position="417"/>
    </location>
</feature>
<accession>A0A2R8ARM8</accession>
<protein>
    <submittedName>
        <fullName evidence="3">D-glycerate 2-kinase</fullName>
        <ecNumber evidence="3">2.7.1.165</ecNumber>
    </submittedName>
</protein>
<sequence length="426" mass="43407">MTIHSIEALRRAARQIFMKAVEAADPALAVRQALTHAPLPTPGPKGKSYVIGIGKAAPAMMREALKHIDGPHHALCITHPENEEQVEGVTLLHGAHPVPNESSLAAGQAVKDLLSQAGAEDRVIALISGGGSALMALPANGISIEDKGKVSALLLGAGIDITQMNLVRQQLSQLKGGGMLRAASPAPVTAYILSDVIGDDLRAIASGPTVAPIGTRGDARAICEAAEIWADLPASVQKHLSQTGTPDTAPQAAQNLLIGSNRHSLHAAQAEARSIGAVQVVSDMLTGDVRDAATTLLDAAESAPSGTLSVLLAGGETTVQLTGTGRGGRNQELALHVAMGAAERGLDDSWVFLSGGTDGRDGPTDAAGGIVDADSLQRMIASGTDPAALLQNNDSYAALAASGDLLMTGATGTNVADIQCFLISKP</sequence>
<dbReference type="Pfam" id="PF13660">
    <property type="entry name" value="DUF4147"/>
    <property type="match status" value="1"/>
</dbReference>
<dbReference type="InterPro" id="IPR025286">
    <property type="entry name" value="MOFRL_assoc_dom"/>
</dbReference>
<dbReference type="InterPro" id="IPR037035">
    <property type="entry name" value="GK-like_C_sf"/>
</dbReference>
<name>A0A2R8ARM8_9RHOB</name>
<dbReference type="EC" id="2.7.1.165" evidence="3"/>
<gene>
    <name evidence="3" type="ORF">ALP8811_02652</name>
</gene>
<dbReference type="RefSeq" id="WP_108857712.1">
    <property type="nucleotide sequence ID" value="NZ_OMOI01000002.1"/>
</dbReference>
<dbReference type="PANTHER" id="PTHR12227:SF0">
    <property type="entry name" value="GLYCERATE KINASE"/>
    <property type="match status" value="1"/>
</dbReference>
<dbReference type="InterPro" id="IPR007835">
    <property type="entry name" value="MOFRL"/>
</dbReference>